<dbReference type="EMBL" id="FRXO01000003">
    <property type="protein sequence ID" value="SHO64618.1"/>
    <property type="molecule type" value="Genomic_DNA"/>
</dbReference>
<dbReference type="GO" id="GO:0005886">
    <property type="term" value="C:plasma membrane"/>
    <property type="evidence" value="ECO:0007669"/>
    <property type="project" value="UniProtKB-SubCell"/>
</dbReference>
<keyword evidence="4 6" id="KW-1133">Transmembrane helix</keyword>
<evidence type="ECO:0000256" key="2">
    <source>
        <dbReference type="ARBA" id="ARBA00022475"/>
    </source>
</evidence>
<dbReference type="RefSeq" id="WP_073627717.1">
    <property type="nucleotide sequence ID" value="NZ_FRXO01000003.1"/>
</dbReference>
<evidence type="ECO:0000256" key="7">
    <source>
        <dbReference type="SAM" id="SignalP"/>
    </source>
</evidence>
<gene>
    <name evidence="8" type="ORF">SAMN02745172_01782</name>
</gene>
<proteinExistence type="predicted"/>
<feature type="transmembrane region" description="Helical" evidence="6">
    <location>
        <begin position="88"/>
        <end position="106"/>
    </location>
</feature>
<keyword evidence="2" id="KW-1003">Cell membrane</keyword>
<keyword evidence="7" id="KW-0732">Signal</keyword>
<dbReference type="PANTHER" id="PTHR30086:SF17">
    <property type="entry name" value="LYSE FAMILY TRANSLOCATOR"/>
    <property type="match status" value="1"/>
</dbReference>
<reference evidence="8 9" key="1">
    <citation type="submission" date="2016-12" db="EMBL/GenBank/DDBJ databases">
        <authorList>
            <person name="Song W.-J."/>
            <person name="Kurnit D.M."/>
        </authorList>
    </citation>
    <scope>NUCLEOTIDE SEQUENCE [LARGE SCALE GENOMIC DNA]</scope>
    <source>
        <strain evidence="8 9">DSM 19599</strain>
    </source>
</reference>
<dbReference type="InterPro" id="IPR001123">
    <property type="entry name" value="LeuE-type"/>
</dbReference>
<name>A0A1M7ZIA4_9HYPH</name>
<feature type="transmembrane region" description="Helical" evidence="6">
    <location>
        <begin position="51"/>
        <end position="76"/>
    </location>
</feature>
<protein>
    <submittedName>
        <fullName evidence="8">Threonine/homoserine/homoserine lactone efflux protein</fullName>
    </submittedName>
</protein>
<evidence type="ECO:0000256" key="5">
    <source>
        <dbReference type="ARBA" id="ARBA00023136"/>
    </source>
</evidence>
<feature type="chain" id="PRO_5012929656" evidence="7">
    <location>
        <begin position="22"/>
        <end position="224"/>
    </location>
</feature>
<dbReference type="GO" id="GO:0015171">
    <property type="term" value="F:amino acid transmembrane transporter activity"/>
    <property type="evidence" value="ECO:0007669"/>
    <property type="project" value="TreeGrafter"/>
</dbReference>
<dbReference type="Pfam" id="PF01810">
    <property type="entry name" value="LysE"/>
    <property type="match status" value="1"/>
</dbReference>
<dbReference type="OrthoDB" id="7346064at2"/>
<evidence type="ECO:0000313" key="9">
    <source>
        <dbReference type="Proteomes" id="UP000186406"/>
    </source>
</evidence>
<sequence>MSIAASASVLPSALAPLAVIAATYLAAAATPGPNMMLVGHVAAGRSRGAGLAAAAGVAAGTLIWLVLSLAGIGLLMQQAGDVYRLLRLVGAAYLVFVGVRMLLAGWRGPAGAAQGRAATAPRGRSPFVLGLLTNLTNPKSAVFWTSVFMVVLPARIGLGFEVALVAVILSLAFLWYGFVAVAFSTAAVRRSYAAAARWLDGATGLIMIGLGLKLADEVRREIAA</sequence>
<dbReference type="AlphaFoldDB" id="A0A1M7ZIA4"/>
<evidence type="ECO:0000313" key="8">
    <source>
        <dbReference type="EMBL" id="SHO64618.1"/>
    </source>
</evidence>
<feature type="transmembrane region" description="Helical" evidence="6">
    <location>
        <begin position="163"/>
        <end position="183"/>
    </location>
</feature>
<dbReference type="Proteomes" id="UP000186406">
    <property type="component" value="Unassembled WGS sequence"/>
</dbReference>
<feature type="signal peptide" evidence="7">
    <location>
        <begin position="1"/>
        <end position="21"/>
    </location>
</feature>
<organism evidence="8 9">
    <name type="scientific">Pseudoxanthobacter soli DSM 19599</name>
    <dbReference type="NCBI Taxonomy" id="1123029"/>
    <lineage>
        <taxon>Bacteria</taxon>
        <taxon>Pseudomonadati</taxon>
        <taxon>Pseudomonadota</taxon>
        <taxon>Alphaproteobacteria</taxon>
        <taxon>Hyphomicrobiales</taxon>
        <taxon>Segnochrobactraceae</taxon>
        <taxon>Pseudoxanthobacter</taxon>
    </lineage>
</organism>
<evidence type="ECO:0000256" key="1">
    <source>
        <dbReference type="ARBA" id="ARBA00004651"/>
    </source>
</evidence>
<dbReference type="PANTHER" id="PTHR30086">
    <property type="entry name" value="ARGININE EXPORTER PROTEIN ARGO"/>
    <property type="match status" value="1"/>
</dbReference>
<keyword evidence="3 6" id="KW-0812">Transmembrane</keyword>
<keyword evidence="5 6" id="KW-0472">Membrane</keyword>
<keyword evidence="9" id="KW-1185">Reference proteome</keyword>
<accession>A0A1M7ZIA4</accession>
<evidence type="ECO:0000256" key="4">
    <source>
        <dbReference type="ARBA" id="ARBA00022989"/>
    </source>
</evidence>
<dbReference type="STRING" id="1123029.SAMN02745172_01782"/>
<evidence type="ECO:0000256" key="6">
    <source>
        <dbReference type="SAM" id="Phobius"/>
    </source>
</evidence>
<evidence type="ECO:0000256" key="3">
    <source>
        <dbReference type="ARBA" id="ARBA00022692"/>
    </source>
</evidence>
<comment type="subcellular location">
    <subcellularLocation>
        <location evidence="1">Cell membrane</location>
        <topology evidence="1">Multi-pass membrane protein</topology>
    </subcellularLocation>
</comment>